<comment type="caution">
    <text evidence="2">The sequence shown here is derived from an EMBL/GenBank/DDBJ whole genome shotgun (WGS) entry which is preliminary data.</text>
</comment>
<dbReference type="RefSeq" id="WP_054838536.1">
    <property type="nucleotide sequence ID" value="NZ_BBBY01000011.1"/>
</dbReference>
<feature type="transmembrane region" description="Helical" evidence="1">
    <location>
        <begin position="35"/>
        <end position="57"/>
    </location>
</feature>
<dbReference type="EMBL" id="WGGD01000005">
    <property type="protein sequence ID" value="MUN28909.1"/>
    <property type="molecule type" value="Genomic_DNA"/>
</dbReference>
<feature type="transmembrane region" description="Helical" evidence="1">
    <location>
        <begin position="101"/>
        <end position="119"/>
    </location>
</feature>
<accession>A0A6A9QL81</accession>
<protein>
    <submittedName>
        <fullName evidence="2">Uncharacterized protein</fullName>
    </submittedName>
</protein>
<keyword evidence="1" id="KW-0472">Membrane</keyword>
<sequence length="140" mass="15819">MNTLWFRWILAILSSLWAGVHLVLTHAVLPNPTATMVYETFFGFTAALAIVASVLLIQGTRYSYPLITIFYVIDFVLLAETRFGPALFIGKKLPFNSYVEISLILDVILALGTIGLWFIERRNTKTISKETVEQNQPSHK</sequence>
<evidence type="ECO:0000313" key="3">
    <source>
        <dbReference type="Proteomes" id="UP000470772"/>
    </source>
</evidence>
<gene>
    <name evidence="2" type="ORF">GC250_05520</name>
</gene>
<dbReference type="Proteomes" id="UP000470772">
    <property type="component" value="Unassembled WGS sequence"/>
</dbReference>
<keyword evidence="1" id="KW-0812">Transmembrane</keyword>
<keyword evidence="1" id="KW-1133">Transmembrane helix</keyword>
<proteinExistence type="predicted"/>
<dbReference type="OrthoDB" id="41733at2157"/>
<reference evidence="2 3" key="1">
    <citation type="submission" date="2019-10" db="EMBL/GenBank/DDBJ databases">
        <title>Sequencing and Assembly of Multiple Reported Metal-Biooxidizing Members of the Extremely Thermoacidophilic Archaeal Family Sulfolobaceae.</title>
        <authorList>
            <person name="Counts J.A."/>
            <person name="Kelly R.M."/>
        </authorList>
    </citation>
    <scope>NUCLEOTIDE SEQUENCE [LARGE SCALE GENOMIC DNA]</scope>
    <source>
        <strain evidence="2 3">DSM 6482</strain>
    </source>
</reference>
<feature type="transmembrane region" description="Helical" evidence="1">
    <location>
        <begin position="69"/>
        <end position="89"/>
    </location>
</feature>
<evidence type="ECO:0000256" key="1">
    <source>
        <dbReference type="SAM" id="Phobius"/>
    </source>
</evidence>
<keyword evidence="3" id="KW-1185">Reference proteome</keyword>
<evidence type="ECO:0000313" key="2">
    <source>
        <dbReference type="EMBL" id="MUN28909.1"/>
    </source>
</evidence>
<dbReference type="AlphaFoldDB" id="A0A6A9QL81"/>
<organism evidence="2 3">
    <name type="scientific">Sulfuracidifex metallicus DSM 6482 = JCM 9184</name>
    <dbReference type="NCBI Taxonomy" id="523847"/>
    <lineage>
        <taxon>Archaea</taxon>
        <taxon>Thermoproteota</taxon>
        <taxon>Thermoprotei</taxon>
        <taxon>Sulfolobales</taxon>
        <taxon>Sulfolobaceae</taxon>
        <taxon>Sulfuracidifex</taxon>
    </lineage>
</organism>
<name>A0A6A9QL81_SULME</name>